<accession>A3IXC7</accession>
<dbReference type="Proteomes" id="UP000003781">
    <property type="component" value="Unassembled WGS sequence"/>
</dbReference>
<protein>
    <recommendedName>
        <fullName evidence="3">Actin-like protein N-terminal domain-containing protein</fullName>
    </recommendedName>
</protein>
<evidence type="ECO:0000313" key="1">
    <source>
        <dbReference type="EMBL" id="EAZ88870.1"/>
    </source>
</evidence>
<name>A3IXC7_9CHRO</name>
<dbReference type="eggNOG" id="ENOG502ZA0S">
    <property type="taxonomic scope" value="Bacteria"/>
</dbReference>
<dbReference type="AlphaFoldDB" id="A3IXC7"/>
<dbReference type="EMBL" id="AAXW01000063">
    <property type="protein sequence ID" value="EAZ88870.1"/>
    <property type="molecule type" value="Genomic_DNA"/>
</dbReference>
<comment type="caution">
    <text evidence="1">The sequence shown here is derived from an EMBL/GenBank/DDBJ whole genome shotgun (WGS) entry which is preliminary data.</text>
</comment>
<proteinExistence type="predicted"/>
<keyword evidence="2" id="KW-1185">Reference proteome</keyword>
<gene>
    <name evidence="1" type="ORF">CY0110_31290</name>
</gene>
<dbReference type="CDD" id="cd10227">
    <property type="entry name" value="ASKHA_NBD_ParM-like"/>
    <property type="match status" value="1"/>
</dbReference>
<dbReference type="Gene3D" id="3.30.420.40">
    <property type="match status" value="1"/>
</dbReference>
<sequence>MPEKILNVSIDLGGSKTKVIGGTSFKKRLVLTMEPSLAEVPLSILNNVMGLENANLEDKVWIEVEDKIYAVGYLAKVLTVSNPQLTALKSITAIPKILGVIWVLKEKLKLSNEVKVNLSCLLPPGEIKDREKLKVELKQVFSEGINTPTGKLMPKLNYFNCLAEGSGIYMLHRAKKGKKLVNASVVGVVMLGYRNASVMVFRRGIINEYQTNELGFAYLMKSMVKQLSGQTIERLTPPIVRYRETGSEVPLHSLLLSDNKSVELEEIKKASQVSQEGYEYELSNWLNEVLPSDLEEVILAGGTSDDPIIKAKLLDYFSDKKVYLHAQVELPSDVQALGLGNRFGDVWCLWDFLNFQLNQRKKRKIA</sequence>
<dbReference type="RefSeq" id="WP_008278033.1">
    <property type="nucleotide sequence ID" value="NZ_AAXW01000063.1"/>
</dbReference>
<evidence type="ECO:0008006" key="3">
    <source>
        <dbReference type="Google" id="ProtNLM"/>
    </source>
</evidence>
<reference evidence="1 2" key="1">
    <citation type="submission" date="2007-03" db="EMBL/GenBank/DDBJ databases">
        <authorList>
            <person name="Stal L."/>
            <person name="Ferriera S."/>
            <person name="Johnson J."/>
            <person name="Kravitz S."/>
            <person name="Beeson K."/>
            <person name="Sutton G."/>
            <person name="Rogers Y.-H."/>
            <person name="Friedman R."/>
            <person name="Frazier M."/>
            <person name="Venter J.C."/>
        </authorList>
    </citation>
    <scope>NUCLEOTIDE SEQUENCE [LARGE SCALE GENOMIC DNA]</scope>
    <source>
        <strain evidence="1 2">CCY0110</strain>
    </source>
</reference>
<evidence type="ECO:0000313" key="2">
    <source>
        <dbReference type="Proteomes" id="UP000003781"/>
    </source>
</evidence>
<organism evidence="1 2">
    <name type="scientific">Crocosphaera chwakensis CCY0110</name>
    <dbReference type="NCBI Taxonomy" id="391612"/>
    <lineage>
        <taxon>Bacteria</taxon>
        <taxon>Bacillati</taxon>
        <taxon>Cyanobacteriota</taxon>
        <taxon>Cyanophyceae</taxon>
        <taxon>Oscillatoriophycideae</taxon>
        <taxon>Chroococcales</taxon>
        <taxon>Aphanothecaceae</taxon>
        <taxon>Crocosphaera</taxon>
        <taxon>Crocosphaera chwakensis</taxon>
    </lineage>
</organism>